<evidence type="ECO:0000313" key="6">
    <source>
        <dbReference type="EMBL" id="MFD1676637.1"/>
    </source>
</evidence>
<evidence type="ECO:0000256" key="2">
    <source>
        <dbReference type="ARBA" id="ARBA00022723"/>
    </source>
</evidence>
<name>A0ABW4JJQ9_9BACL</name>
<dbReference type="SUPFAM" id="SSF88688">
    <property type="entry name" value="Families 57/38 glycoside transferase middle domain"/>
    <property type="match status" value="1"/>
</dbReference>
<dbReference type="Pfam" id="PF17677">
    <property type="entry name" value="Glyco_hydro38C2"/>
    <property type="match status" value="1"/>
</dbReference>
<dbReference type="Proteomes" id="UP001597079">
    <property type="component" value="Unassembled WGS sequence"/>
</dbReference>
<dbReference type="EMBL" id="JBHUCX010000074">
    <property type="protein sequence ID" value="MFD1676637.1"/>
    <property type="molecule type" value="Genomic_DNA"/>
</dbReference>
<dbReference type="CDD" id="cd10789">
    <property type="entry name" value="GH38N_AMII_ER_cytosolic"/>
    <property type="match status" value="1"/>
</dbReference>
<evidence type="ECO:0000256" key="4">
    <source>
        <dbReference type="ARBA" id="ARBA00023295"/>
    </source>
</evidence>
<dbReference type="InterPro" id="IPR000602">
    <property type="entry name" value="Glyco_hydro_38_N"/>
</dbReference>
<dbReference type="InterPro" id="IPR013780">
    <property type="entry name" value="Glyco_hydro_b"/>
</dbReference>
<dbReference type="Pfam" id="PF07748">
    <property type="entry name" value="Glyco_hydro_38C"/>
    <property type="match status" value="1"/>
</dbReference>
<dbReference type="InterPro" id="IPR037094">
    <property type="entry name" value="Glyco_hydro_38_cen_sf"/>
</dbReference>
<dbReference type="InterPro" id="IPR041147">
    <property type="entry name" value="GH38_C"/>
</dbReference>
<dbReference type="SUPFAM" id="SSF74650">
    <property type="entry name" value="Galactose mutarotase-like"/>
    <property type="match status" value="1"/>
</dbReference>
<evidence type="ECO:0000259" key="5">
    <source>
        <dbReference type="SMART" id="SM00872"/>
    </source>
</evidence>
<reference evidence="7" key="1">
    <citation type="journal article" date="2019" name="Int. J. Syst. Evol. Microbiol.">
        <title>The Global Catalogue of Microorganisms (GCM) 10K type strain sequencing project: providing services to taxonomists for standard genome sequencing and annotation.</title>
        <authorList>
            <consortium name="The Broad Institute Genomics Platform"/>
            <consortium name="The Broad Institute Genome Sequencing Center for Infectious Disease"/>
            <person name="Wu L."/>
            <person name="Ma J."/>
        </authorList>
    </citation>
    <scope>NUCLEOTIDE SEQUENCE [LARGE SCALE GENOMIC DNA]</scope>
    <source>
        <strain evidence="7">CGMCC 1.12286</strain>
    </source>
</reference>
<dbReference type="Gene3D" id="1.20.1270.50">
    <property type="entry name" value="Glycoside hydrolase family 38, central domain"/>
    <property type="match status" value="1"/>
</dbReference>
<keyword evidence="3" id="KW-0378">Hydrolase</keyword>
<dbReference type="InterPro" id="IPR028995">
    <property type="entry name" value="Glyco_hydro_57/38_cen_sf"/>
</dbReference>
<evidence type="ECO:0000313" key="7">
    <source>
        <dbReference type="Proteomes" id="UP001597079"/>
    </source>
</evidence>
<keyword evidence="2" id="KW-0479">Metal-binding</keyword>
<comment type="caution">
    <text evidence="6">The sequence shown here is derived from an EMBL/GenBank/DDBJ whole genome shotgun (WGS) entry which is preliminary data.</text>
</comment>
<dbReference type="InterPro" id="IPR011682">
    <property type="entry name" value="Glyco_hydro_38_C"/>
</dbReference>
<dbReference type="Gene3D" id="3.20.110.10">
    <property type="entry name" value="Glycoside hydrolase 38, N terminal domain"/>
    <property type="match status" value="1"/>
</dbReference>
<evidence type="ECO:0000256" key="1">
    <source>
        <dbReference type="ARBA" id="ARBA00009792"/>
    </source>
</evidence>
<feature type="domain" description="Glycoside hydrolase family 38 central" evidence="5">
    <location>
        <begin position="267"/>
        <end position="344"/>
    </location>
</feature>
<accession>A0ABW4JJQ9</accession>
<dbReference type="SMART" id="SM00872">
    <property type="entry name" value="Alpha-mann_mid"/>
    <property type="match status" value="1"/>
</dbReference>
<dbReference type="Pfam" id="PF09261">
    <property type="entry name" value="Alpha-mann_mid"/>
    <property type="match status" value="1"/>
</dbReference>
<dbReference type="SUPFAM" id="SSF88713">
    <property type="entry name" value="Glycoside hydrolase/deacetylase"/>
    <property type="match status" value="1"/>
</dbReference>
<keyword evidence="7" id="KW-1185">Reference proteome</keyword>
<dbReference type="PANTHER" id="PTHR46017:SF1">
    <property type="entry name" value="ALPHA-MANNOSIDASE 2C1"/>
    <property type="match status" value="1"/>
</dbReference>
<sequence length="811" mass="92005">MGQDTLHMIGNAHIDPVWLWQWQEGFQEVKATFRSALDRMKETDEFVFSSSSAAFYAWVEENDPAMFQEIADRIAEGRWEVVGGWWIQPDCNIPAGESFVRQGLYGQRYFKEKFGVTAKVGYNVDSFGHNGMLPQILKKSGMNNYIFMRPGTHEKGLPGHVFWWESDDGSRVLTARILFEYCTWGKELDQHVRRCAEQLRGPVNQLMCFYGVGNHGGGPTKENLASIARMQAENPDLQLPLSTPNRYFAALREVEDALPVVHDDLQHHASGCYAAHSGVKRWNRKAENLLLAAEKWSLLADWTTGQPYPKDYQHAWKGVLFNQFHDIMAGTSLEAAYDDARDLYGEAMSIASRGLNLAVQSFSWRINIPEEQGMKPIVVFNPHAFTSYINVELECGGIPENAVLVDDNDRVVPHQLVQSLATSNGRHRLSFMAELPSLGYRVYRLRAGEERATKAKTTEATWRATDTLLENELLLVEFDAETGFIKRLFDKEAGVEVFHQAGARPVVIEDKSDTWSHGVLDYQNEIGRFVAKRVRLLEHGDVKSVVRVTSSYGTSTLVQDFIMYRDAKQVDVRVTVDWHERFKVLKLRFPINVSHSNATYEIPYGHIERPVNGEEEPGQNWIDVTGLSRDTGESYGLSVLNDGKYSFDILDKEMSLTVLRSPIYAHHDPLVPDEDGEYSFIDQGIQRFSYALLPHKGSWVDAQTVRRAAELNQPPIVVVETYHQGDLPQADSFLTVDSDHVDVSVVKQAEDDNEMVIRCYETSGQPGTAHISLPKWARTFTVQFGPCEIKTFCIPKDVEQPIRETNLLEWS</sequence>
<dbReference type="InterPro" id="IPR011330">
    <property type="entry name" value="Glyco_hydro/deAcase_b/a-brl"/>
</dbReference>
<dbReference type="RefSeq" id="WP_377944544.1">
    <property type="nucleotide sequence ID" value="NZ_JBHUCX010000074.1"/>
</dbReference>
<dbReference type="Gene3D" id="2.60.40.1180">
    <property type="entry name" value="Golgi alpha-mannosidase II"/>
    <property type="match status" value="1"/>
</dbReference>
<dbReference type="Pfam" id="PF01074">
    <property type="entry name" value="Glyco_hydro_38N"/>
    <property type="match status" value="1"/>
</dbReference>
<evidence type="ECO:0000256" key="3">
    <source>
        <dbReference type="ARBA" id="ARBA00022801"/>
    </source>
</evidence>
<protein>
    <submittedName>
        <fullName evidence="6">Alpha-mannosidase</fullName>
    </submittedName>
</protein>
<dbReference type="Gene3D" id="2.70.98.30">
    <property type="entry name" value="Golgi alpha-mannosidase II, domain 4"/>
    <property type="match status" value="1"/>
</dbReference>
<organism evidence="6 7">
    <name type="scientific">Alicyclobacillus fodiniaquatilis</name>
    <dbReference type="NCBI Taxonomy" id="1661150"/>
    <lineage>
        <taxon>Bacteria</taxon>
        <taxon>Bacillati</taxon>
        <taxon>Bacillota</taxon>
        <taxon>Bacilli</taxon>
        <taxon>Bacillales</taxon>
        <taxon>Alicyclobacillaceae</taxon>
        <taxon>Alicyclobacillus</taxon>
    </lineage>
</organism>
<keyword evidence="4" id="KW-0326">Glycosidase</keyword>
<dbReference type="PANTHER" id="PTHR46017">
    <property type="entry name" value="ALPHA-MANNOSIDASE 2C1"/>
    <property type="match status" value="1"/>
</dbReference>
<dbReference type="InterPro" id="IPR011013">
    <property type="entry name" value="Gal_mutarotase_sf_dom"/>
</dbReference>
<gene>
    <name evidence="6" type="ORF">ACFSB2_18350</name>
</gene>
<comment type="similarity">
    <text evidence="1">Belongs to the glycosyl hydrolase 38 family.</text>
</comment>
<proteinExistence type="inferred from homology"/>
<dbReference type="InterPro" id="IPR027291">
    <property type="entry name" value="Glyco_hydro_38_N_sf"/>
</dbReference>
<dbReference type="InterPro" id="IPR015341">
    <property type="entry name" value="Glyco_hydro_38_cen"/>
</dbReference>